<evidence type="ECO:0000256" key="6">
    <source>
        <dbReference type="ARBA" id="ARBA00022840"/>
    </source>
</evidence>
<dbReference type="InterPro" id="IPR000115">
    <property type="entry name" value="PRibGlycinamide_synth"/>
</dbReference>
<proteinExistence type="predicted"/>
<feature type="non-terminal residue" evidence="8">
    <location>
        <position position="1"/>
    </location>
</feature>
<feature type="domain" description="ATP-grasp" evidence="7">
    <location>
        <begin position="38"/>
        <end position="245"/>
    </location>
</feature>
<evidence type="ECO:0000256" key="4">
    <source>
        <dbReference type="ARBA" id="ARBA00022741"/>
    </source>
</evidence>
<dbReference type="Pfam" id="PF02844">
    <property type="entry name" value="GARS_N"/>
    <property type="match status" value="1"/>
</dbReference>
<dbReference type="Gene3D" id="3.30.470.20">
    <property type="entry name" value="ATP-grasp fold, B domain"/>
    <property type="match status" value="1"/>
</dbReference>
<dbReference type="AlphaFoldDB" id="A0A7R8WTI6"/>
<dbReference type="SUPFAM" id="SSF52440">
    <property type="entry name" value="PreATP-grasp domain"/>
    <property type="match status" value="1"/>
</dbReference>
<evidence type="ECO:0000256" key="3">
    <source>
        <dbReference type="ARBA" id="ARBA00022598"/>
    </source>
</evidence>
<sequence>PEAELSEGIVDIFEAKGLKIFGPNKSAARLESSKAFAKDFMKKYGVKTADYKIFQGPQLAKEYLEEEASFPIVVKASGLAAGKGVLICFTKEQAIKAVEEIMEEKSFGDAGQEVVIEEYLQGFEASILSVFNGNEIFPFISAMDHKKIGEGETGLNTGGMGVLAPNPKFTQAHFDTFEQEILKPTLEGLKQEELLFSGVIFFGLMITEKGIYLLEYNLRMGDPETQATLPLLESDLLEVFQDAHQGKSLDLKWKDAKSCCVVMASGGYPLNYDKGFEIR</sequence>
<evidence type="ECO:0000256" key="1">
    <source>
        <dbReference type="ARBA" id="ARBA00005174"/>
    </source>
</evidence>
<comment type="pathway">
    <text evidence="1">Purine metabolism; IMP biosynthesis via de novo pathway; N(1)-(5-phospho-D-ribosyl)glycinamide from 5-phospho-alpha-D-ribose 1-diphosphate: step 2/2.</text>
</comment>
<evidence type="ECO:0000256" key="5">
    <source>
        <dbReference type="ARBA" id="ARBA00022755"/>
    </source>
</evidence>
<dbReference type="SUPFAM" id="SSF56059">
    <property type="entry name" value="Glutathione synthetase ATP-binding domain-like"/>
    <property type="match status" value="1"/>
</dbReference>
<dbReference type="Gene3D" id="3.30.1490.20">
    <property type="entry name" value="ATP-grasp fold, A domain"/>
    <property type="match status" value="1"/>
</dbReference>
<keyword evidence="6" id="KW-0067">ATP-binding</keyword>
<dbReference type="NCBIfam" id="TIGR00877">
    <property type="entry name" value="purD"/>
    <property type="match status" value="1"/>
</dbReference>
<dbReference type="InterPro" id="IPR020562">
    <property type="entry name" value="PRibGlycinamide_synth_N"/>
</dbReference>
<feature type="non-terminal residue" evidence="8">
    <location>
        <position position="279"/>
    </location>
</feature>
<dbReference type="InterPro" id="IPR013815">
    <property type="entry name" value="ATP_grasp_subdomain_1"/>
</dbReference>
<dbReference type="PROSITE" id="PS50975">
    <property type="entry name" value="ATP_GRASP"/>
    <property type="match status" value="1"/>
</dbReference>
<gene>
    <name evidence="8" type="ORF">CTOB1V02_LOCUS14778</name>
</gene>
<dbReference type="GO" id="GO:0004637">
    <property type="term" value="F:phosphoribosylamine-glycine ligase activity"/>
    <property type="evidence" value="ECO:0007669"/>
    <property type="project" value="UniProtKB-EC"/>
</dbReference>
<dbReference type="InterPro" id="IPR011761">
    <property type="entry name" value="ATP-grasp"/>
</dbReference>
<name>A0A7R8WTI6_9CRUS</name>
<dbReference type="EMBL" id="OB683483">
    <property type="protein sequence ID" value="CAD7236963.1"/>
    <property type="molecule type" value="Genomic_DNA"/>
</dbReference>
<dbReference type="GO" id="GO:0006164">
    <property type="term" value="P:purine nucleotide biosynthetic process"/>
    <property type="evidence" value="ECO:0007669"/>
    <property type="project" value="UniProtKB-KW"/>
</dbReference>
<organism evidence="8">
    <name type="scientific">Cyprideis torosa</name>
    <dbReference type="NCBI Taxonomy" id="163714"/>
    <lineage>
        <taxon>Eukaryota</taxon>
        <taxon>Metazoa</taxon>
        <taxon>Ecdysozoa</taxon>
        <taxon>Arthropoda</taxon>
        <taxon>Crustacea</taxon>
        <taxon>Oligostraca</taxon>
        <taxon>Ostracoda</taxon>
        <taxon>Podocopa</taxon>
        <taxon>Podocopida</taxon>
        <taxon>Cytherocopina</taxon>
        <taxon>Cytheroidea</taxon>
        <taxon>Cytherideidae</taxon>
        <taxon>Cyprideis</taxon>
    </lineage>
</organism>
<dbReference type="OrthoDB" id="6374765at2759"/>
<keyword evidence="3" id="KW-0436">Ligase</keyword>
<protein>
    <recommendedName>
        <fullName evidence="2">phosphoribosylamine--glycine ligase</fullName>
        <ecNumber evidence="2">6.3.4.13</ecNumber>
    </recommendedName>
</protein>
<dbReference type="PANTHER" id="PTHR43472:SF1">
    <property type="entry name" value="PHOSPHORIBOSYLAMINE--GLYCINE LIGASE, CHLOROPLASTIC"/>
    <property type="match status" value="1"/>
</dbReference>
<dbReference type="FunFam" id="3.30.1490.20:FF:000006">
    <property type="entry name" value="phosphoribosylamine--glycine ligase, chloroplastic-like"/>
    <property type="match status" value="1"/>
</dbReference>
<reference evidence="8" key="1">
    <citation type="submission" date="2020-11" db="EMBL/GenBank/DDBJ databases">
        <authorList>
            <person name="Tran Van P."/>
        </authorList>
    </citation>
    <scope>NUCLEOTIDE SEQUENCE</scope>
</reference>
<dbReference type="GO" id="GO:0046872">
    <property type="term" value="F:metal ion binding"/>
    <property type="evidence" value="ECO:0007669"/>
    <property type="project" value="InterPro"/>
</dbReference>
<evidence type="ECO:0000259" key="7">
    <source>
        <dbReference type="PROSITE" id="PS50975"/>
    </source>
</evidence>
<keyword evidence="5" id="KW-0658">Purine biosynthesis</keyword>
<evidence type="ECO:0000313" key="8">
    <source>
        <dbReference type="EMBL" id="CAD7236963.1"/>
    </source>
</evidence>
<dbReference type="SMART" id="SM01209">
    <property type="entry name" value="GARS_A"/>
    <property type="match status" value="1"/>
</dbReference>
<evidence type="ECO:0000256" key="2">
    <source>
        <dbReference type="ARBA" id="ARBA00013255"/>
    </source>
</evidence>
<accession>A0A7R8WTI6</accession>
<dbReference type="EC" id="6.3.4.13" evidence="2"/>
<dbReference type="GO" id="GO:0005524">
    <property type="term" value="F:ATP binding"/>
    <property type="evidence" value="ECO:0007669"/>
    <property type="project" value="UniProtKB-UniRule"/>
</dbReference>
<dbReference type="PANTHER" id="PTHR43472">
    <property type="entry name" value="PHOSPHORIBOSYLAMINE--GLYCINE LIGASE"/>
    <property type="match status" value="1"/>
</dbReference>
<dbReference type="InterPro" id="IPR016185">
    <property type="entry name" value="PreATP-grasp_dom_sf"/>
</dbReference>
<dbReference type="GO" id="GO:0009113">
    <property type="term" value="P:purine nucleobase biosynthetic process"/>
    <property type="evidence" value="ECO:0007669"/>
    <property type="project" value="InterPro"/>
</dbReference>
<dbReference type="Pfam" id="PF01071">
    <property type="entry name" value="GARS_A"/>
    <property type="match status" value="1"/>
</dbReference>
<dbReference type="InterPro" id="IPR020561">
    <property type="entry name" value="PRibGlycinamid_synth_ATP-grasp"/>
</dbReference>
<keyword evidence="4" id="KW-0547">Nucleotide-binding</keyword>